<evidence type="ECO:0000256" key="1">
    <source>
        <dbReference type="ARBA" id="ARBA00005032"/>
    </source>
</evidence>
<gene>
    <name evidence="6" type="ORF">BLNAU_714</name>
</gene>
<dbReference type="Proteomes" id="UP001281761">
    <property type="component" value="Unassembled WGS sequence"/>
</dbReference>
<accession>A0ABQ9YKA6</accession>
<comment type="similarity">
    <text evidence="2 4">Belongs to the ubiquitin-activating E1 family. ULA1 subfamily.</text>
</comment>
<keyword evidence="7" id="KW-1185">Reference proteome</keyword>
<reference evidence="6 7" key="1">
    <citation type="journal article" date="2022" name="bioRxiv">
        <title>Genomics of Preaxostyla Flagellates Illuminates Evolutionary Transitions and the Path Towards Mitochondrial Loss.</title>
        <authorList>
            <person name="Novak L.V.F."/>
            <person name="Treitli S.C."/>
            <person name="Pyrih J."/>
            <person name="Halakuc P."/>
            <person name="Pipaliya S.V."/>
            <person name="Vacek V."/>
            <person name="Brzon O."/>
            <person name="Soukal P."/>
            <person name="Eme L."/>
            <person name="Dacks J.B."/>
            <person name="Karnkowska A."/>
            <person name="Elias M."/>
            <person name="Hampl V."/>
        </authorList>
    </citation>
    <scope>NUCLEOTIDE SEQUENCE [LARGE SCALE GENOMIC DNA]</scope>
    <source>
        <strain evidence="6">NAU3</strain>
        <tissue evidence="6">Gut</tissue>
    </source>
</reference>
<comment type="pathway">
    <text evidence="1 4">Protein modification; protein neddylation.</text>
</comment>
<keyword evidence="3 4" id="KW-0833">Ubl conjugation pathway</keyword>
<evidence type="ECO:0000256" key="3">
    <source>
        <dbReference type="ARBA" id="ARBA00022786"/>
    </source>
</evidence>
<protein>
    <recommendedName>
        <fullName evidence="4">NEDD8-activating enzyme E1 regulatory subunit</fullName>
    </recommendedName>
</protein>
<organism evidence="6 7">
    <name type="scientific">Blattamonas nauphoetae</name>
    <dbReference type="NCBI Taxonomy" id="2049346"/>
    <lineage>
        <taxon>Eukaryota</taxon>
        <taxon>Metamonada</taxon>
        <taxon>Preaxostyla</taxon>
        <taxon>Oxymonadida</taxon>
        <taxon>Blattamonas</taxon>
    </lineage>
</organism>
<dbReference type="InterPro" id="IPR030667">
    <property type="entry name" value="APP-BP1"/>
</dbReference>
<dbReference type="PIRSF" id="PIRSF039099">
    <property type="entry name" value="APP-BP1"/>
    <property type="match status" value="1"/>
</dbReference>
<evidence type="ECO:0000313" key="7">
    <source>
        <dbReference type="Proteomes" id="UP001281761"/>
    </source>
</evidence>
<dbReference type="PANTHER" id="PTHR10953:SF29">
    <property type="entry name" value="NEDD8-ACTIVATING ENZYME E1 REGULATORY SUBUNIT"/>
    <property type="match status" value="1"/>
</dbReference>
<dbReference type="Gene3D" id="3.40.50.720">
    <property type="entry name" value="NAD(P)-binding Rossmann-like Domain"/>
    <property type="match status" value="2"/>
</dbReference>
<dbReference type="InterPro" id="IPR000594">
    <property type="entry name" value="ThiF_NAD_FAD-bd"/>
</dbReference>
<dbReference type="Pfam" id="PF00899">
    <property type="entry name" value="ThiF"/>
    <property type="match status" value="1"/>
</dbReference>
<dbReference type="EMBL" id="JARBJD010000003">
    <property type="protein sequence ID" value="KAK2964183.1"/>
    <property type="molecule type" value="Genomic_DNA"/>
</dbReference>
<comment type="caution">
    <text evidence="6">The sequence shown here is derived from an EMBL/GenBank/DDBJ whole genome shotgun (WGS) entry which is preliminary data.</text>
</comment>
<dbReference type="InterPro" id="IPR035985">
    <property type="entry name" value="Ubiquitin-activating_enz"/>
</dbReference>
<proteinExistence type="inferred from homology"/>
<dbReference type="InterPro" id="IPR045886">
    <property type="entry name" value="ThiF/MoeB/HesA"/>
</dbReference>
<evidence type="ECO:0000313" key="6">
    <source>
        <dbReference type="EMBL" id="KAK2964183.1"/>
    </source>
</evidence>
<evidence type="ECO:0000256" key="2">
    <source>
        <dbReference type="ARBA" id="ARBA00006868"/>
    </source>
</evidence>
<evidence type="ECO:0000259" key="5">
    <source>
        <dbReference type="Pfam" id="PF00899"/>
    </source>
</evidence>
<dbReference type="PANTHER" id="PTHR10953">
    <property type="entry name" value="UBIQUITIN-ACTIVATING ENZYME E1"/>
    <property type="match status" value="1"/>
</dbReference>
<feature type="domain" description="THIF-type NAD/FAD binding fold" evidence="5">
    <location>
        <begin position="11"/>
        <end position="576"/>
    </location>
</feature>
<name>A0ABQ9YKA6_9EUKA</name>
<sequence length="598" mass="66876">MSNKDLKSTVYDRQVRVWGANAQSLFENSHICLVNASASGTEALKSLILTGVGAFTVVDGAVVTEADLGKNFFVEEADLGKSRATSIVEHLKVHNLFLKPENAIAVHEDPIKLLKTSPEFYSKFSLIIVSSCPSDILNEFTAFCANTDIILINVRNYGQLGIVQSFVKEQCIFDSRITPPFTDFRISNPWKELRDLAESLQPEKLDASDHGRMPWLVLMINALDLWEKQKGKRTISYQERKEFEEMTTQWQKAEYEKAVASHDPSKGNLDFQFSPPFENLDEGMRNIHRLAKVELPDETTHLFRLLEEREARMKTVFDPQEPELRQRFWVLTAALRDFVKANNGLLPVSPTIPDMVSSSLFYGKLRQTFAAKANADAQQMLELTSAYIPATGTGEPLLVMTFEEVYNFSTKAGMTLCLNYAPILTLTEKTESEANAARHSNLATMIGEVPDQVMDYFSLYEPEHNAVWIPLVAAADIFRQRHNRFPGQANSGDVVSEAVDNPRHAAVVSKEDFEKDVEDLRTIVQELCKQKGLSLSIASSDLVRETVRFAGGELHSVSAIVGGVVAQEAFKLLSHLFLPLDNTFVYNGLPGVVFTGKL</sequence>
<dbReference type="SUPFAM" id="SSF69572">
    <property type="entry name" value="Activating enzymes of the ubiquitin-like proteins"/>
    <property type="match status" value="1"/>
</dbReference>
<evidence type="ECO:0000256" key="4">
    <source>
        <dbReference type="PIRNR" id="PIRNR039099"/>
    </source>
</evidence>